<dbReference type="EMBL" id="BMCI01000010">
    <property type="protein sequence ID" value="GGC72463.1"/>
    <property type="molecule type" value="Genomic_DNA"/>
</dbReference>
<dbReference type="RefSeq" id="WP_007274006.1">
    <property type="nucleotide sequence ID" value="NZ_BMCI01000010.1"/>
</dbReference>
<evidence type="ECO:0000313" key="3">
    <source>
        <dbReference type="Proteomes" id="UP000646833"/>
    </source>
</evidence>
<reference evidence="2" key="2">
    <citation type="submission" date="2020-09" db="EMBL/GenBank/DDBJ databases">
        <authorList>
            <person name="Sun Q."/>
            <person name="Sedlacek I."/>
        </authorList>
    </citation>
    <scope>NUCLEOTIDE SEQUENCE</scope>
    <source>
        <strain evidence="2">CCM 7217</strain>
    </source>
</reference>
<dbReference type="Proteomes" id="UP000646833">
    <property type="component" value="Unassembled WGS sequence"/>
</dbReference>
<evidence type="ECO:0000313" key="2">
    <source>
        <dbReference type="EMBL" id="GGC72463.1"/>
    </source>
</evidence>
<proteinExistence type="predicted"/>
<organism evidence="2 3">
    <name type="scientific">Haloferax sulfurifontis</name>
    <dbReference type="NCBI Taxonomy" id="255616"/>
    <lineage>
        <taxon>Archaea</taxon>
        <taxon>Methanobacteriati</taxon>
        <taxon>Methanobacteriota</taxon>
        <taxon>Stenosarchaea group</taxon>
        <taxon>Halobacteria</taxon>
        <taxon>Halobacteriales</taxon>
        <taxon>Haloferacaceae</taxon>
        <taxon>Haloferax</taxon>
    </lineage>
</organism>
<gene>
    <name evidence="2" type="ORF">GCM10007209_37990</name>
</gene>
<sequence>MQRATTKTYQHVLYHPETDSSVQVSESHQDPTEATTTAAARIGVAVSEVVHVATVERPEYDENEVIDDTDYKVVFYDAETEQSVVVGTSSAHRGIDRLKKDAADRIGVPAERMVRVATVELPVVL</sequence>
<dbReference type="AlphaFoldDB" id="A0A830E5U9"/>
<reference evidence="2" key="1">
    <citation type="journal article" date="2014" name="Int. J. Syst. Evol. Microbiol.">
        <title>Complete genome sequence of Corynebacterium casei LMG S-19264T (=DSM 44701T), isolated from a smear-ripened cheese.</title>
        <authorList>
            <consortium name="US DOE Joint Genome Institute (JGI-PGF)"/>
            <person name="Walter F."/>
            <person name="Albersmeier A."/>
            <person name="Kalinowski J."/>
            <person name="Ruckert C."/>
        </authorList>
    </citation>
    <scope>NUCLEOTIDE SEQUENCE</scope>
    <source>
        <strain evidence="2">CCM 7217</strain>
    </source>
</reference>
<name>A0A830E5U9_9EURY</name>
<accession>A0A830E5U9</accession>
<protein>
    <submittedName>
        <fullName evidence="2">Uncharacterized protein</fullName>
    </submittedName>
</protein>
<evidence type="ECO:0000256" key="1">
    <source>
        <dbReference type="SAM" id="MobiDB-lite"/>
    </source>
</evidence>
<feature type="compositionally biased region" description="Polar residues" evidence="1">
    <location>
        <begin position="19"/>
        <end position="36"/>
    </location>
</feature>
<feature type="region of interest" description="Disordered" evidence="1">
    <location>
        <begin position="16"/>
        <end position="36"/>
    </location>
</feature>
<comment type="caution">
    <text evidence="2">The sequence shown here is derived from an EMBL/GenBank/DDBJ whole genome shotgun (WGS) entry which is preliminary data.</text>
</comment>